<accession>A0A7J8GBS3</accession>
<dbReference type="EMBL" id="JACASE010000006">
    <property type="protein sequence ID" value="KAF6457109.1"/>
    <property type="molecule type" value="Genomic_DNA"/>
</dbReference>
<organism evidence="1 2">
    <name type="scientific">Rousettus aegyptiacus</name>
    <name type="common">Egyptian fruit bat</name>
    <name type="synonym">Pteropus aegyptiacus</name>
    <dbReference type="NCBI Taxonomy" id="9407"/>
    <lineage>
        <taxon>Eukaryota</taxon>
        <taxon>Metazoa</taxon>
        <taxon>Chordata</taxon>
        <taxon>Craniata</taxon>
        <taxon>Vertebrata</taxon>
        <taxon>Euteleostomi</taxon>
        <taxon>Mammalia</taxon>
        <taxon>Eutheria</taxon>
        <taxon>Laurasiatheria</taxon>
        <taxon>Chiroptera</taxon>
        <taxon>Yinpterochiroptera</taxon>
        <taxon>Pteropodoidea</taxon>
        <taxon>Pteropodidae</taxon>
        <taxon>Rousettinae</taxon>
        <taxon>Rousettus</taxon>
    </lineage>
</organism>
<sequence>MRKTRRLADHKLDTNLQRKEAVENPNAILGSINRTAECGGRKAIIPERAGRSGHMQFYAQSCRLYFKRGTDKFKPVQKSRKRVGHQYLHSIRDQLDSPFTIGTLRMIIALKTQNLSSRCQESHFQCLLNFLELRSGSSL</sequence>
<evidence type="ECO:0000313" key="1">
    <source>
        <dbReference type="EMBL" id="KAF6457109.1"/>
    </source>
</evidence>
<proteinExistence type="predicted"/>
<dbReference type="AlphaFoldDB" id="A0A7J8GBS3"/>
<dbReference type="Proteomes" id="UP000593571">
    <property type="component" value="Unassembled WGS sequence"/>
</dbReference>
<protein>
    <submittedName>
        <fullName evidence="1">Uncharacterized protein</fullName>
    </submittedName>
</protein>
<gene>
    <name evidence="1" type="ORF">HJG63_011667</name>
</gene>
<reference evidence="1 2" key="1">
    <citation type="journal article" date="2020" name="Nature">
        <title>Six reference-quality genomes reveal evolution of bat adaptations.</title>
        <authorList>
            <person name="Jebb D."/>
            <person name="Huang Z."/>
            <person name="Pippel M."/>
            <person name="Hughes G.M."/>
            <person name="Lavrichenko K."/>
            <person name="Devanna P."/>
            <person name="Winkler S."/>
            <person name="Jermiin L.S."/>
            <person name="Skirmuntt E.C."/>
            <person name="Katzourakis A."/>
            <person name="Burkitt-Gray L."/>
            <person name="Ray D.A."/>
            <person name="Sullivan K.A.M."/>
            <person name="Roscito J.G."/>
            <person name="Kirilenko B.M."/>
            <person name="Davalos L.M."/>
            <person name="Corthals A.P."/>
            <person name="Power M.L."/>
            <person name="Jones G."/>
            <person name="Ransome R.D."/>
            <person name="Dechmann D.K.N."/>
            <person name="Locatelli A.G."/>
            <person name="Puechmaille S.J."/>
            <person name="Fedrigo O."/>
            <person name="Jarvis E.D."/>
            <person name="Hiller M."/>
            <person name="Vernes S.C."/>
            <person name="Myers E.W."/>
            <person name="Teeling E.C."/>
        </authorList>
    </citation>
    <scope>NUCLEOTIDE SEQUENCE [LARGE SCALE GENOMIC DNA]</scope>
    <source>
        <strain evidence="1">MRouAeg1</strain>
        <tissue evidence="1">Muscle</tissue>
    </source>
</reference>
<name>A0A7J8GBS3_ROUAE</name>
<comment type="caution">
    <text evidence="1">The sequence shown here is derived from an EMBL/GenBank/DDBJ whole genome shotgun (WGS) entry which is preliminary data.</text>
</comment>
<keyword evidence="2" id="KW-1185">Reference proteome</keyword>
<evidence type="ECO:0000313" key="2">
    <source>
        <dbReference type="Proteomes" id="UP000593571"/>
    </source>
</evidence>